<sequence>MLRKAGATAITWSVGKYNLMVRPANRCCRTSHLPGFGGSARRICCKSHARARLHDDSGRPRVGLEARRRRRRRRQHGSLRNDRDDRAHVASQCLSKPARVIDAFVLGSAEAGKGKRFQQPSNASEMQASAIPGRRASDQPSSLLFYLVSDAEPHPSLRWR</sequence>
<feature type="compositionally biased region" description="Basic residues" evidence="1">
    <location>
        <begin position="67"/>
        <end position="77"/>
    </location>
</feature>
<dbReference type="AlphaFoldDB" id="A0A9P4MK36"/>
<feature type="region of interest" description="Disordered" evidence="1">
    <location>
        <begin position="113"/>
        <end position="137"/>
    </location>
</feature>
<keyword evidence="3" id="KW-1185">Reference proteome</keyword>
<gene>
    <name evidence="2" type="ORF">K461DRAFT_152150</name>
</gene>
<name>A0A9P4MK36_9PEZI</name>
<feature type="compositionally biased region" description="Basic and acidic residues" evidence="1">
    <location>
        <begin position="55"/>
        <end position="66"/>
    </location>
</feature>
<reference evidence="2" key="1">
    <citation type="journal article" date="2020" name="Stud. Mycol.">
        <title>101 Dothideomycetes genomes: a test case for predicting lifestyles and emergence of pathogens.</title>
        <authorList>
            <person name="Haridas S."/>
            <person name="Albert R."/>
            <person name="Binder M."/>
            <person name="Bloem J."/>
            <person name="Labutti K."/>
            <person name="Salamov A."/>
            <person name="Andreopoulos B."/>
            <person name="Baker S."/>
            <person name="Barry K."/>
            <person name="Bills G."/>
            <person name="Bluhm B."/>
            <person name="Cannon C."/>
            <person name="Castanera R."/>
            <person name="Culley D."/>
            <person name="Daum C."/>
            <person name="Ezra D."/>
            <person name="Gonzalez J."/>
            <person name="Henrissat B."/>
            <person name="Kuo A."/>
            <person name="Liang C."/>
            <person name="Lipzen A."/>
            <person name="Lutzoni F."/>
            <person name="Magnuson J."/>
            <person name="Mondo S."/>
            <person name="Nolan M."/>
            <person name="Ohm R."/>
            <person name="Pangilinan J."/>
            <person name="Park H.-J."/>
            <person name="Ramirez L."/>
            <person name="Alfaro M."/>
            <person name="Sun H."/>
            <person name="Tritt A."/>
            <person name="Yoshinaga Y."/>
            <person name="Zwiers L.-H."/>
            <person name="Turgeon B."/>
            <person name="Goodwin S."/>
            <person name="Spatafora J."/>
            <person name="Crous P."/>
            <person name="Grigoriev I."/>
        </authorList>
    </citation>
    <scope>NUCLEOTIDE SEQUENCE</scope>
    <source>
        <strain evidence="2">CBS 260.36</strain>
    </source>
</reference>
<feature type="compositionally biased region" description="Basic and acidic residues" evidence="1">
    <location>
        <begin position="79"/>
        <end position="88"/>
    </location>
</feature>
<evidence type="ECO:0000313" key="2">
    <source>
        <dbReference type="EMBL" id="KAF2152729.1"/>
    </source>
</evidence>
<proteinExistence type="predicted"/>
<organism evidence="2 3">
    <name type="scientific">Myriangium duriaei CBS 260.36</name>
    <dbReference type="NCBI Taxonomy" id="1168546"/>
    <lineage>
        <taxon>Eukaryota</taxon>
        <taxon>Fungi</taxon>
        <taxon>Dikarya</taxon>
        <taxon>Ascomycota</taxon>
        <taxon>Pezizomycotina</taxon>
        <taxon>Dothideomycetes</taxon>
        <taxon>Dothideomycetidae</taxon>
        <taxon>Myriangiales</taxon>
        <taxon>Myriangiaceae</taxon>
        <taxon>Myriangium</taxon>
    </lineage>
</organism>
<protein>
    <submittedName>
        <fullName evidence="2">Uncharacterized protein</fullName>
    </submittedName>
</protein>
<dbReference type="Proteomes" id="UP000799439">
    <property type="component" value="Unassembled WGS sequence"/>
</dbReference>
<accession>A0A9P4MK36</accession>
<evidence type="ECO:0000313" key="3">
    <source>
        <dbReference type="Proteomes" id="UP000799439"/>
    </source>
</evidence>
<feature type="compositionally biased region" description="Polar residues" evidence="1">
    <location>
        <begin position="118"/>
        <end position="127"/>
    </location>
</feature>
<evidence type="ECO:0000256" key="1">
    <source>
        <dbReference type="SAM" id="MobiDB-lite"/>
    </source>
</evidence>
<comment type="caution">
    <text evidence="2">The sequence shown here is derived from an EMBL/GenBank/DDBJ whole genome shotgun (WGS) entry which is preliminary data.</text>
</comment>
<feature type="region of interest" description="Disordered" evidence="1">
    <location>
        <begin position="55"/>
        <end position="91"/>
    </location>
</feature>
<dbReference type="EMBL" id="ML996086">
    <property type="protein sequence ID" value="KAF2152729.1"/>
    <property type="molecule type" value="Genomic_DNA"/>
</dbReference>